<gene>
    <name evidence="1" type="ORF">NCTC13307_01912</name>
</gene>
<protein>
    <submittedName>
        <fullName evidence="1">Uncharacterized protein</fullName>
    </submittedName>
</protein>
<name>A0A381I9Y2_CLODI</name>
<reference evidence="1" key="1">
    <citation type="submission" date="2018-06" db="EMBL/GenBank/DDBJ databases">
        <authorList>
            <consortium name="Pathogen Informatics"/>
            <person name="Doyle S."/>
        </authorList>
    </citation>
    <scope>NUCLEOTIDE SEQUENCE</scope>
    <source>
        <strain evidence="1">NCTC13307</strain>
    </source>
</reference>
<organism evidence="1">
    <name type="scientific">Clostridioides difficile</name>
    <name type="common">Peptoclostridium difficile</name>
    <dbReference type="NCBI Taxonomy" id="1496"/>
    <lineage>
        <taxon>Bacteria</taxon>
        <taxon>Bacillati</taxon>
        <taxon>Bacillota</taxon>
        <taxon>Clostridia</taxon>
        <taxon>Peptostreptococcales</taxon>
        <taxon>Peptostreptococcaceae</taxon>
        <taxon>Clostridioides</taxon>
    </lineage>
</organism>
<proteinExistence type="predicted"/>
<sequence>MDKKDEDIYKILSLNLLKIIALGNDNSLKGIKNITIENAIENLISKSEKYKEIYKLLGGKNDEKYHTDF</sequence>
<evidence type="ECO:0000313" key="1">
    <source>
        <dbReference type="EMBL" id="SUY23797.1"/>
    </source>
</evidence>
<dbReference type="AlphaFoldDB" id="A0A381I9Y2"/>
<accession>A0A381I9Y2</accession>
<dbReference type="EMBL" id="UFWD01000001">
    <property type="protein sequence ID" value="SUY23797.1"/>
    <property type="molecule type" value="Genomic_DNA"/>
</dbReference>